<reference evidence="2 3" key="1">
    <citation type="submission" date="2024-11" db="EMBL/GenBank/DDBJ databases">
        <title>A near-complete genome assembly of Cinchona calisaya.</title>
        <authorList>
            <person name="Lian D.C."/>
            <person name="Zhao X.W."/>
            <person name="Wei L."/>
        </authorList>
    </citation>
    <scope>NUCLEOTIDE SEQUENCE [LARGE SCALE GENOMIC DNA]</scope>
    <source>
        <tissue evidence="2">Nenye</tissue>
    </source>
</reference>
<evidence type="ECO:0000313" key="3">
    <source>
        <dbReference type="Proteomes" id="UP001630127"/>
    </source>
</evidence>
<feature type="domain" description="Reverse transcriptase Ty1/copia-type" evidence="1">
    <location>
        <begin position="1"/>
        <end position="146"/>
    </location>
</feature>
<evidence type="ECO:0000259" key="1">
    <source>
        <dbReference type="Pfam" id="PF07727"/>
    </source>
</evidence>
<accession>A0ABD2YXU4</accession>
<dbReference type="Pfam" id="PF07727">
    <property type="entry name" value="RVT_2"/>
    <property type="match status" value="1"/>
</dbReference>
<sequence length="267" mass="30062">MEQPPGFVAQGESGKVCRLQKSLYGLKQSPRAWFGRFSEVVQEFGMKKSNCDYSVFYQQSKAGLILLVVYVDDIVITGSNSAGITALKSFLQTHFQTKDLGMLKYFLGIEVTRCKKGIFLSQRKYILDLLTATGKLGAKPCSAPMITNMQLTADDGELFSDPAMYRRLVEKLNYLMVTRPDIAYPVSIVSQFMSSPRTTHWVALEQILCYLKGAPGRGILYRNHGHSRIECFPDADWAGSKIDRRSTTGIVFLLEVIWYHGKARSKM</sequence>
<proteinExistence type="predicted"/>
<dbReference type="EMBL" id="JBJUIK010000011">
    <property type="protein sequence ID" value="KAL3512082.1"/>
    <property type="molecule type" value="Genomic_DNA"/>
</dbReference>
<organism evidence="2 3">
    <name type="scientific">Cinchona calisaya</name>
    <dbReference type="NCBI Taxonomy" id="153742"/>
    <lineage>
        <taxon>Eukaryota</taxon>
        <taxon>Viridiplantae</taxon>
        <taxon>Streptophyta</taxon>
        <taxon>Embryophyta</taxon>
        <taxon>Tracheophyta</taxon>
        <taxon>Spermatophyta</taxon>
        <taxon>Magnoliopsida</taxon>
        <taxon>eudicotyledons</taxon>
        <taxon>Gunneridae</taxon>
        <taxon>Pentapetalae</taxon>
        <taxon>asterids</taxon>
        <taxon>lamiids</taxon>
        <taxon>Gentianales</taxon>
        <taxon>Rubiaceae</taxon>
        <taxon>Cinchonoideae</taxon>
        <taxon>Cinchoneae</taxon>
        <taxon>Cinchona</taxon>
    </lineage>
</organism>
<protein>
    <recommendedName>
        <fullName evidence="1">Reverse transcriptase Ty1/copia-type domain-containing protein</fullName>
    </recommendedName>
</protein>
<dbReference type="Proteomes" id="UP001630127">
    <property type="component" value="Unassembled WGS sequence"/>
</dbReference>
<dbReference type="SUPFAM" id="SSF56672">
    <property type="entry name" value="DNA/RNA polymerases"/>
    <property type="match status" value="1"/>
</dbReference>
<dbReference type="PANTHER" id="PTHR11439:SF467">
    <property type="entry name" value="INTEGRASE CATALYTIC DOMAIN-CONTAINING PROTEIN"/>
    <property type="match status" value="1"/>
</dbReference>
<evidence type="ECO:0000313" key="2">
    <source>
        <dbReference type="EMBL" id="KAL3512082.1"/>
    </source>
</evidence>
<dbReference type="InterPro" id="IPR043502">
    <property type="entry name" value="DNA/RNA_pol_sf"/>
</dbReference>
<comment type="caution">
    <text evidence="2">The sequence shown here is derived from an EMBL/GenBank/DDBJ whole genome shotgun (WGS) entry which is preliminary data.</text>
</comment>
<name>A0ABD2YXU4_9GENT</name>
<dbReference type="InterPro" id="IPR013103">
    <property type="entry name" value="RVT_2"/>
</dbReference>
<gene>
    <name evidence="2" type="ORF">ACH5RR_024799</name>
</gene>
<keyword evidence="3" id="KW-1185">Reference proteome</keyword>
<dbReference type="AlphaFoldDB" id="A0ABD2YXU4"/>
<dbReference type="PANTHER" id="PTHR11439">
    <property type="entry name" value="GAG-POL-RELATED RETROTRANSPOSON"/>
    <property type="match status" value="1"/>
</dbReference>